<dbReference type="PANTHER" id="PTHR46363">
    <property type="entry name" value="DEOXYRIBONUCLEASE TATDN2-RELATED"/>
    <property type="match status" value="1"/>
</dbReference>
<dbReference type="AlphaFoldDB" id="A0AA36G4M5"/>
<evidence type="ECO:0000313" key="3">
    <source>
        <dbReference type="Proteomes" id="UP001177023"/>
    </source>
</evidence>
<sequence length="574" mass="63920">MRPKFVPGRNRAGPVIASHPPSVQIVQVAECVAGNVEPLTPLILPLQVAAEPPLILPTAFPSTADAQVMPIQIACEDRENRRTATDPFLCWGSNVFTNNNVQEASFVKTTFPEESCRNCADPAPSDFIDYTQAPQPPIADALFSEELLAMACGQRPTSSFTPFPRVQGPLIEMRSFSGEPLPASTVSVPMFFGADDDSREIFFDAECPEDSLATSCDEPCASVVPFAEEPPVPACQALLPYVPLPSRADLHFATVAAGPIYFDAHAHLDLFNSALHGRRKKMKFASVAQLDQMFKRIPPNFGGLFWNLVMPSYIVPRWRWVLDLLKDRKVIGTTVGIHPRSADQLDRKYDMGQHVVTMRQFIQMLLNDKKRYKVCAIGECGLDTKPAPTTVPLDKQMEVFIWHLQLAKEHGLPVVLHCRTLENNEDLMIRTITTYLGGAYPVYLHCAPRKPRMIKAWMEKISGCLFGIGPCFLEDTLEARDVIKMIPLSRMLVETDAPFFQALTGSVYELTDAGRRQLSGTATHPAACALLNEYVAKIKGLTYAQVAYATRTATLRFYNLDADYQHLIEEQRYL</sequence>
<dbReference type="Gene3D" id="3.20.20.140">
    <property type="entry name" value="Metal-dependent hydrolases"/>
    <property type="match status" value="1"/>
</dbReference>
<reference evidence="2" key="1">
    <citation type="submission" date="2023-06" db="EMBL/GenBank/DDBJ databases">
        <authorList>
            <person name="Delattre M."/>
        </authorList>
    </citation>
    <scope>NUCLEOTIDE SEQUENCE</scope>
    <source>
        <strain evidence="2">AF72</strain>
    </source>
</reference>
<gene>
    <name evidence="2" type="ORF">MSPICULIGERA_LOCUS17527</name>
</gene>
<accession>A0AA36G4M5</accession>
<dbReference type="Pfam" id="PF01026">
    <property type="entry name" value="TatD_DNase"/>
    <property type="match status" value="1"/>
</dbReference>
<feature type="non-terminal residue" evidence="2">
    <location>
        <position position="1"/>
    </location>
</feature>
<comment type="similarity">
    <text evidence="1">Belongs to the metallo-dependent hydrolases superfamily. TatD-type hydrolase family.</text>
</comment>
<dbReference type="PANTHER" id="PTHR46363:SF1">
    <property type="entry name" value="DEOXYRIBONUCLEASE TATDN2-RELATED"/>
    <property type="match status" value="1"/>
</dbReference>
<keyword evidence="3" id="KW-1185">Reference proteome</keyword>
<proteinExistence type="inferred from homology"/>
<dbReference type="InterPro" id="IPR032466">
    <property type="entry name" value="Metal_Hydrolase"/>
</dbReference>
<evidence type="ECO:0000313" key="2">
    <source>
        <dbReference type="EMBL" id="CAJ0579304.1"/>
    </source>
</evidence>
<dbReference type="InterPro" id="IPR001130">
    <property type="entry name" value="TatD-like"/>
</dbReference>
<organism evidence="2 3">
    <name type="scientific">Mesorhabditis spiculigera</name>
    <dbReference type="NCBI Taxonomy" id="96644"/>
    <lineage>
        <taxon>Eukaryota</taxon>
        <taxon>Metazoa</taxon>
        <taxon>Ecdysozoa</taxon>
        <taxon>Nematoda</taxon>
        <taxon>Chromadorea</taxon>
        <taxon>Rhabditida</taxon>
        <taxon>Rhabditina</taxon>
        <taxon>Rhabditomorpha</taxon>
        <taxon>Rhabditoidea</taxon>
        <taxon>Rhabditidae</taxon>
        <taxon>Mesorhabditinae</taxon>
        <taxon>Mesorhabditis</taxon>
    </lineage>
</organism>
<comment type="caution">
    <text evidence="2">The sequence shown here is derived from an EMBL/GenBank/DDBJ whole genome shotgun (WGS) entry which is preliminary data.</text>
</comment>
<evidence type="ECO:0000256" key="1">
    <source>
        <dbReference type="ARBA" id="ARBA00009275"/>
    </source>
</evidence>
<dbReference type="Proteomes" id="UP001177023">
    <property type="component" value="Unassembled WGS sequence"/>
</dbReference>
<name>A0AA36G4M5_9BILA</name>
<dbReference type="SUPFAM" id="SSF51556">
    <property type="entry name" value="Metallo-dependent hydrolases"/>
    <property type="match status" value="1"/>
</dbReference>
<dbReference type="EMBL" id="CATQJA010002656">
    <property type="protein sequence ID" value="CAJ0579304.1"/>
    <property type="molecule type" value="Genomic_DNA"/>
</dbReference>
<protein>
    <submittedName>
        <fullName evidence="2">Uncharacterized protein</fullName>
    </submittedName>
</protein>
<dbReference type="GO" id="GO:0016788">
    <property type="term" value="F:hydrolase activity, acting on ester bonds"/>
    <property type="evidence" value="ECO:0007669"/>
    <property type="project" value="InterPro"/>
</dbReference>